<protein>
    <submittedName>
        <fullName evidence="1">Uncharacterized protein</fullName>
    </submittedName>
</protein>
<name>A0A834TMC8_9FABA</name>
<evidence type="ECO:0000313" key="2">
    <source>
        <dbReference type="Proteomes" id="UP000634136"/>
    </source>
</evidence>
<keyword evidence="2" id="KW-1185">Reference proteome</keyword>
<gene>
    <name evidence="1" type="ORF">G2W53_022246</name>
</gene>
<dbReference type="AlphaFoldDB" id="A0A834TMC8"/>
<evidence type="ECO:0000313" key="1">
    <source>
        <dbReference type="EMBL" id="KAF7824102.1"/>
    </source>
</evidence>
<accession>A0A834TMC8</accession>
<comment type="caution">
    <text evidence="1">The sequence shown here is derived from an EMBL/GenBank/DDBJ whole genome shotgun (WGS) entry which is preliminary data.</text>
</comment>
<dbReference type="EMBL" id="JAAIUW010000007">
    <property type="protein sequence ID" value="KAF7824102.1"/>
    <property type="molecule type" value="Genomic_DNA"/>
</dbReference>
<proteinExistence type="predicted"/>
<reference evidence="1" key="1">
    <citation type="submission" date="2020-09" db="EMBL/GenBank/DDBJ databases">
        <title>Genome-Enabled Discovery of Anthraquinone Biosynthesis in Senna tora.</title>
        <authorList>
            <person name="Kang S.-H."/>
            <person name="Pandey R.P."/>
            <person name="Lee C.-M."/>
            <person name="Sim J.-S."/>
            <person name="Jeong J.-T."/>
            <person name="Choi B.-S."/>
            <person name="Jung M."/>
            <person name="Ginzburg D."/>
            <person name="Zhao K."/>
            <person name="Won S.Y."/>
            <person name="Oh T.-J."/>
            <person name="Yu Y."/>
            <person name="Kim N.-H."/>
            <person name="Lee O.R."/>
            <person name="Lee T.-H."/>
            <person name="Bashyal P."/>
            <person name="Kim T.-S."/>
            <person name="Lee W.-H."/>
            <person name="Kawkins C."/>
            <person name="Kim C.-K."/>
            <person name="Kim J.S."/>
            <person name="Ahn B.O."/>
            <person name="Rhee S.Y."/>
            <person name="Sohng J.K."/>
        </authorList>
    </citation>
    <scope>NUCLEOTIDE SEQUENCE</scope>
    <source>
        <tissue evidence="1">Leaf</tissue>
    </source>
</reference>
<dbReference type="Proteomes" id="UP000634136">
    <property type="component" value="Unassembled WGS sequence"/>
</dbReference>
<sequence length="47" mass="5261">MKNVRNINGAPTSVVQRCSAILQRYSAKPLSSELRDSVTFSFGVRFE</sequence>
<organism evidence="1 2">
    <name type="scientific">Senna tora</name>
    <dbReference type="NCBI Taxonomy" id="362788"/>
    <lineage>
        <taxon>Eukaryota</taxon>
        <taxon>Viridiplantae</taxon>
        <taxon>Streptophyta</taxon>
        <taxon>Embryophyta</taxon>
        <taxon>Tracheophyta</taxon>
        <taxon>Spermatophyta</taxon>
        <taxon>Magnoliopsida</taxon>
        <taxon>eudicotyledons</taxon>
        <taxon>Gunneridae</taxon>
        <taxon>Pentapetalae</taxon>
        <taxon>rosids</taxon>
        <taxon>fabids</taxon>
        <taxon>Fabales</taxon>
        <taxon>Fabaceae</taxon>
        <taxon>Caesalpinioideae</taxon>
        <taxon>Cassia clade</taxon>
        <taxon>Senna</taxon>
    </lineage>
</organism>